<dbReference type="Pfam" id="PF03793">
    <property type="entry name" value="PASTA"/>
    <property type="match status" value="1"/>
</dbReference>
<keyword evidence="5 7" id="KW-0472">Membrane</keyword>
<dbReference type="PANTHER" id="PTHR30627">
    <property type="entry name" value="PEPTIDOGLYCAN D,D-TRANSPEPTIDASE"/>
    <property type="match status" value="1"/>
</dbReference>
<evidence type="ECO:0000313" key="10">
    <source>
        <dbReference type="Proteomes" id="UP000181936"/>
    </source>
</evidence>
<name>A0A1L3MSM8_9BACI</name>
<evidence type="ECO:0000256" key="7">
    <source>
        <dbReference type="SAM" id="Phobius"/>
    </source>
</evidence>
<reference evidence="9 10" key="1">
    <citation type="journal article" date="2016" name="Sci. Rep.">
        <title>Complete genome sequence and transcriptomic analysis of a novel marine strain Bacillus weihaiensis reveals the mechanism of brown algae degradation.</title>
        <authorList>
            <person name="Zhu Y."/>
            <person name="Chen P."/>
            <person name="Bao Y."/>
            <person name="Men Y."/>
            <person name="Zeng Y."/>
            <person name="Yang J."/>
            <person name="Sun J."/>
            <person name="Sun Y."/>
        </authorList>
    </citation>
    <scope>NUCLEOTIDE SEQUENCE [LARGE SCALE GENOMIC DNA]</scope>
    <source>
        <strain evidence="9 10">Alg07</strain>
    </source>
</reference>
<dbReference type="EC" id="3.4.16.4" evidence="4"/>
<gene>
    <name evidence="9" type="ORF">A9C19_11645</name>
</gene>
<feature type="transmembrane region" description="Helical" evidence="7">
    <location>
        <begin position="12"/>
        <end position="32"/>
    </location>
</feature>
<evidence type="ECO:0000256" key="2">
    <source>
        <dbReference type="ARBA" id="ARBA00004752"/>
    </source>
</evidence>
<dbReference type="PROSITE" id="PS51178">
    <property type="entry name" value="PASTA"/>
    <property type="match status" value="1"/>
</dbReference>
<evidence type="ECO:0000256" key="4">
    <source>
        <dbReference type="ARBA" id="ARBA00012448"/>
    </source>
</evidence>
<comment type="catalytic activity">
    <reaction evidence="6">
        <text>Preferential cleavage: (Ac)2-L-Lys-D-Ala-|-D-Ala. Also transpeptidation of peptidyl-alanyl moieties that are N-acyl substituents of D-alanine.</text>
        <dbReference type="EC" id="3.4.16.4"/>
    </reaction>
</comment>
<comment type="subcellular location">
    <subcellularLocation>
        <location evidence="1">Membrane</location>
    </subcellularLocation>
</comment>
<evidence type="ECO:0000256" key="1">
    <source>
        <dbReference type="ARBA" id="ARBA00004370"/>
    </source>
</evidence>
<feature type="domain" description="PASTA" evidence="8">
    <location>
        <begin position="580"/>
        <end position="638"/>
    </location>
</feature>
<protein>
    <recommendedName>
        <fullName evidence="4">serine-type D-Ala-D-Ala carboxypeptidase</fullName>
        <ecNumber evidence="4">3.4.16.4</ecNumber>
    </recommendedName>
</protein>
<comment type="pathway">
    <text evidence="2">Cell wall biogenesis; peptidoglycan biosynthesis.</text>
</comment>
<accession>A0A1L3MSM8</accession>
<dbReference type="Pfam" id="PF03717">
    <property type="entry name" value="PBP_dimer"/>
    <property type="match status" value="1"/>
</dbReference>
<sequence>MRVSNVTVRKRLALTLLFGLIIFLVIDIRLGYVQFFLGNTLTSGAKDLWSRNIPFEPERGEILDRNGVKLATNMSAPSIYVVPRQIENPGEAAKQLASVLNMSEEKAYGHLTNKVSIERINPEGRKITHDKANEVRNLNIKGVYIAEDSIRYYPYGSYLSHVLGFAGIDNQGLLGLEAYYDEQLKGEKGYVKFFSDAKGQRMPGEADDYTAPVDGNNLKLTIDSKVQTIVERELDNVQATYNPDGIIAVAMNPNNGEILAMSSRPDFDPAEFQDVDPTVYNRNLPVWSTYEPGSTFKIITLAAALEEQKVDLEKDEFNDDGSVEVDGANLRCWKRGGHGHQTFLEVVQNSCNPGFVELGQRLGEEKLFQYIKDFGFGQKTGIDLQGEGTGIMFRPEQVGPVELATTAFGQGVSVTPIQQVAAVSAAINGGVLYTPYIAKEWVDPVTNEVISRQTPEAKRRVISEETSKEIRHALESVVALGTGGNAFVDGYRVGGKTGTAQKVKDGKYMENNHIVSFIGFAPADDPQIVVYVAVDNPKGTVQFGGTVAAPIVGNIMRDVLPEIGVEPREDQIEKEYKWLDTKLVEVPNVIGMTKPELTQQFVNLKLDGSGEGDVVVQQSPSEGSKVKEGSTVRVYFGEEKESIKQDEE</sequence>
<dbReference type="Gene3D" id="3.40.710.10">
    <property type="entry name" value="DD-peptidase/beta-lactamase superfamily"/>
    <property type="match status" value="1"/>
</dbReference>
<dbReference type="SMART" id="SM00740">
    <property type="entry name" value="PASTA"/>
    <property type="match status" value="1"/>
</dbReference>
<dbReference type="SUPFAM" id="SSF54184">
    <property type="entry name" value="Penicillin-binding protein 2x (pbp-2x), c-terminal domain"/>
    <property type="match status" value="1"/>
</dbReference>
<dbReference type="Gene3D" id="3.30.10.20">
    <property type="match status" value="1"/>
</dbReference>
<dbReference type="SUPFAM" id="SSF56601">
    <property type="entry name" value="beta-lactamase/transpeptidase-like"/>
    <property type="match status" value="1"/>
</dbReference>
<dbReference type="STRING" id="1547283.A9C19_11645"/>
<dbReference type="Gene3D" id="3.30.450.330">
    <property type="match status" value="1"/>
</dbReference>
<dbReference type="InterPro" id="IPR036138">
    <property type="entry name" value="PBP_dimer_sf"/>
</dbReference>
<dbReference type="SUPFAM" id="SSF56519">
    <property type="entry name" value="Penicillin binding protein dimerisation domain"/>
    <property type="match status" value="1"/>
</dbReference>
<dbReference type="Pfam" id="PF00905">
    <property type="entry name" value="Transpeptidase"/>
    <property type="match status" value="1"/>
</dbReference>
<evidence type="ECO:0000259" key="8">
    <source>
        <dbReference type="PROSITE" id="PS51178"/>
    </source>
</evidence>
<dbReference type="RefSeq" id="WP_072580143.1">
    <property type="nucleotide sequence ID" value="NZ_CP016020.1"/>
</dbReference>
<dbReference type="InterPro" id="IPR001460">
    <property type="entry name" value="PCN-bd_Tpept"/>
</dbReference>
<dbReference type="PANTHER" id="PTHR30627:SF1">
    <property type="entry name" value="PEPTIDOGLYCAN D,D-TRANSPEPTIDASE FTSI"/>
    <property type="match status" value="1"/>
</dbReference>
<dbReference type="GO" id="GO:0008658">
    <property type="term" value="F:penicillin binding"/>
    <property type="evidence" value="ECO:0007669"/>
    <property type="project" value="InterPro"/>
</dbReference>
<dbReference type="OrthoDB" id="9804124at2"/>
<dbReference type="GO" id="GO:0005886">
    <property type="term" value="C:plasma membrane"/>
    <property type="evidence" value="ECO:0007669"/>
    <property type="project" value="TreeGrafter"/>
</dbReference>
<dbReference type="Proteomes" id="UP000181936">
    <property type="component" value="Chromosome"/>
</dbReference>
<keyword evidence="7" id="KW-1133">Transmembrane helix</keyword>
<dbReference type="InterPro" id="IPR012338">
    <property type="entry name" value="Beta-lactam/transpept-like"/>
</dbReference>
<dbReference type="EMBL" id="CP016020">
    <property type="protein sequence ID" value="APH05352.1"/>
    <property type="molecule type" value="Genomic_DNA"/>
</dbReference>
<dbReference type="KEGG" id="bwh:A9C19_11645"/>
<evidence type="ECO:0000313" key="9">
    <source>
        <dbReference type="EMBL" id="APH05352.1"/>
    </source>
</evidence>
<keyword evidence="10" id="KW-1185">Reference proteome</keyword>
<dbReference type="InterPro" id="IPR011927">
    <property type="entry name" value="SpoVD_pbp"/>
</dbReference>
<dbReference type="NCBIfam" id="TIGR02214">
    <property type="entry name" value="spoVD_pbp"/>
    <property type="match status" value="1"/>
</dbReference>
<dbReference type="AlphaFoldDB" id="A0A1L3MSM8"/>
<dbReference type="Gene3D" id="3.90.1310.10">
    <property type="entry name" value="Penicillin-binding protein 2a (Domain 2)"/>
    <property type="match status" value="1"/>
</dbReference>
<dbReference type="UniPathway" id="UPA00219"/>
<comment type="similarity">
    <text evidence="3">Belongs to the transpeptidase family.</text>
</comment>
<dbReference type="InterPro" id="IPR005311">
    <property type="entry name" value="PBP_dimer"/>
</dbReference>
<keyword evidence="7" id="KW-0812">Transmembrane</keyword>
<evidence type="ECO:0000256" key="5">
    <source>
        <dbReference type="ARBA" id="ARBA00023136"/>
    </source>
</evidence>
<dbReference type="GO" id="GO:0071555">
    <property type="term" value="P:cell wall organization"/>
    <property type="evidence" value="ECO:0007669"/>
    <property type="project" value="TreeGrafter"/>
</dbReference>
<dbReference type="GO" id="GO:0009002">
    <property type="term" value="F:serine-type D-Ala-D-Ala carboxypeptidase activity"/>
    <property type="evidence" value="ECO:0007669"/>
    <property type="project" value="UniProtKB-EC"/>
</dbReference>
<dbReference type="InterPro" id="IPR005543">
    <property type="entry name" value="PASTA_dom"/>
</dbReference>
<dbReference type="CDD" id="cd06573">
    <property type="entry name" value="PASTA"/>
    <property type="match status" value="1"/>
</dbReference>
<proteinExistence type="inferred from homology"/>
<evidence type="ECO:0000256" key="6">
    <source>
        <dbReference type="ARBA" id="ARBA00034000"/>
    </source>
</evidence>
<dbReference type="InterPro" id="IPR050515">
    <property type="entry name" value="Beta-lactam/transpept"/>
</dbReference>
<organism evidence="9 10">
    <name type="scientific">Bacillus weihaiensis</name>
    <dbReference type="NCBI Taxonomy" id="1547283"/>
    <lineage>
        <taxon>Bacteria</taxon>
        <taxon>Bacillati</taxon>
        <taxon>Bacillota</taxon>
        <taxon>Bacilli</taxon>
        <taxon>Bacillales</taxon>
        <taxon>Bacillaceae</taxon>
        <taxon>Bacillus</taxon>
    </lineage>
</organism>
<evidence type="ECO:0000256" key="3">
    <source>
        <dbReference type="ARBA" id="ARBA00007171"/>
    </source>
</evidence>
<dbReference type="GO" id="GO:0009252">
    <property type="term" value="P:peptidoglycan biosynthetic process"/>
    <property type="evidence" value="ECO:0007669"/>
    <property type="project" value="UniProtKB-UniPathway"/>
</dbReference>